<reference evidence="3 4" key="1">
    <citation type="submission" date="2015-03" db="EMBL/GenBank/DDBJ databases">
        <title>Draft genome sequences of two protease-producing strains of Arsukibacterium isolated from two cold and alkaline environments.</title>
        <authorList>
            <person name="Lylloff J.E."/>
            <person name="Skov L.B."/>
            <person name="Jepsen M."/>
            <person name="Hallin P.F."/>
            <person name="Sorensen S.J."/>
            <person name="Stougaard P."/>
            <person name="Glaring M.A."/>
        </authorList>
    </citation>
    <scope>NUCLEOTIDE SEQUENCE [LARGE SCALE GENOMIC DNA]</scope>
    <source>
        <strain evidence="3 4">GCM72</strain>
    </source>
</reference>
<evidence type="ECO:0000313" key="4">
    <source>
        <dbReference type="Proteomes" id="UP000034228"/>
    </source>
</evidence>
<dbReference type="PRINTS" id="PR00040">
    <property type="entry name" value="HTHMERR"/>
</dbReference>
<dbReference type="Gene3D" id="1.10.1660.10">
    <property type="match status" value="1"/>
</dbReference>
<dbReference type="GO" id="GO:0003700">
    <property type="term" value="F:DNA-binding transcription factor activity"/>
    <property type="evidence" value="ECO:0007669"/>
    <property type="project" value="InterPro"/>
</dbReference>
<protein>
    <recommendedName>
        <fullName evidence="2">HTH merR-type domain-containing protein</fullName>
    </recommendedName>
</protein>
<dbReference type="InterPro" id="IPR000551">
    <property type="entry name" value="MerR-type_HTH_dom"/>
</dbReference>
<keyword evidence="1" id="KW-0238">DNA-binding</keyword>
<feature type="domain" description="HTH merR-type" evidence="2">
    <location>
        <begin position="1"/>
        <end position="68"/>
    </location>
</feature>
<comment type="caution">
    <text evidence="3">The sequence shown here is derived from an EMBL/GenBank/DDBJ whole genome shotgun (WGS) entry which is preliminary data.</text>
</comment>
<evidence type="ECO:0000313" key="3">
    <source>
        <dbReference type="EMBL" id="KKO45131.1"/>
    </source>
</evidence>
<dbReference type="EMBL" id="LAHO01000011">
    <property type="protein sequence ID" value="KKO45131.1"/>
    <property type="molecule type" value="Genomic_DNA"/>
</dbReference>
<evidence type="ECO:0000259" key="2">
    <source>
        <dbReference type="PROSITE" id="PS50937"/>
    </source>
</evidence>
<proteinExistence type="predicted"/>
<name>A0A0M2V3C3_9GAMM</name>
<dbReference type="PANTHER" id="PTHR30204">
    <property type="entry name" value="REDOX-CYCLING DRUG-SENSING TRANSCRIPTIONAL ACTIVATOR SOXR"/>
    <property type="match status" value="1"/>
</dbReference>
<dbReference type="InterPro" id="IPR009061">
    <property type="entry name" value="DNA-bd_dom_put_sf"/>
</dbReference>
<dbReference type="Proteomes" id="UP000034228">
    <property type="component" value="Unassembled WGS sequence"/>
</dbReference>
<dbReference type="PANTHER" id="PTHR30204:SF97">
    <property type="entry name" value="MERR FAMILY REGULATORY PROTEIN"/>
    <property type="match status" value="1"/>
</dbReference>
<organism evidence="3 4">
    <name type="scientific">Arsukibacterium ikkense</name>
    <dbReference type="NCBI Taxonomy" id="336831"/>
    <lineage>
        <taxon>Bacteria</taxon>
        <taxon>Pseudomonadati</taxon>
        <taxon>Pseudomonadota</taxon>
        <taxon>Gammaproteobacteria</taxon>
        <taxon>Chromatiales</taxon>
        <taxon>Chromatiaceae</taxon>
        <taxon>Arsukibacterium</taxon>
    </lineage>
</organism>
<dbReference type="InterPro" id="IPR047057">
    <property type="entry name" value="MerR_fam"/>
</dbReference>
<dbReference type="PROSITE" id="PS50937">
    <property type="entry name" value="HTH_MERR_2"/>
    <property type="match status" value="1"/>
</dbReference>
<accession>A0A0M2V3C3</accession>
<gene>
    <name evidence="3" type="ORF">WG68_11930</name>
</gene>
<dbReference type="STRING" id="336831.WG68_11930"/>
<evidence type="ECO:0000256" key="1">
    <source>
        <dbReference type="ARBA" id="ARBA00023125"/>
    </source>
</evidence>
<dbReference type="SMART" id="SM00422">
    <property type="entry name" value="HTH_MERR"/>
    <property type="match status" value="1"/>
</dbReference>
<dbReference type="AlphaFoldDB" id="A0A0M2V3C3"/>
<dbReference type="RefSeq" id="WP_046557920.1">
    <property type="nucleotide sequence ID" value="NZ_LAHO01000011.1"/>
</dbReference>
<keyword evidence="4" id="KW-1185">Reference proteome</keyword>
<dbReference type="GO" id="GO:0003677">
    <property type="term" value="F:DNA binding"/>
    <property type="evidence" value="ECO:0007669"/>
    <property type="project" value="UniProtKB-KW"/>
</dbReference>
<dbReference type="Pfam" id="PF13411">
    <property type="entry name" value="MerR_1"/>
    <property type="match status" value="1"/>
</dbReference>
<dbReference type="SUPFAM" id="SSF46955">
    <property type="entry name" value="Putative DNA-binding domain"/>
    <property type="match status" value="1"/>
</dbReference>
<dbReference type="OrthoDB" id="9808480at2"/>
<sequence length="129" mass="14032">MFIGAVVKQTGASAKAVRLYEALGLLGKVQRKGAYRYYSPAQLNQISLIRQAQRLGFRLAELSPLLNAGGSSPDWPALAQQLATKQAAICREITRLQHLQQQLQLIMQEISDCSSQTPIPPIAACSARA</sequence>